<name>A0AAV9JS49_9PEZI</name>
<dbReference type="Gene3D" id="1.20.1740.10">
    <property type="entry name" value="Amino acid/polyamine transporter I"/>
    <property type="match status" value="1"/>
</dbReference>
<evidence type="ECO:0000256" key="2">
    <source>
        <dbReference type="ARBA" id="ARBA00022448"/>
    </source>
</evidence>
<evidence type="ECO:0000256" key="3">
    <source>
        <dbReference type="ARBA" id="ARBA00022692"/>
    </source>
</evidence>
<dbReference type="PANTHER" id="PTHR45649:SF27">
    <property type="entry name" value="CHOLINE TRANSPORTER (EUROFUNG)"/>
    <property type="match status" value="1"/>
</dbReference>
<dbReference type="Proteomes" id="UP001324427">
    <property type="component" value="Unassembled WGS sequence"/>
</dbReference>
<dbReference type="AlphaFoldDB" id="A0AAV9JS49"/>
<keyword evidence="9" id="KW-1185">Reference proteome</keyword>
<sequence length="129" mass="13647">MDSFSDMKSSSDEKKSPLEDGQILTPEVLKNAANRRTSHVSKEGTVVNASGHKDQLQRQYGTLSICGLALNIDNAWVAFGGSLSVAVLNGGPPGILYEFIVAAIYYAFIGASIAELASAIPSSGGVYHW</sequence>
<dbReference type="GO" id="GO:0022857">
    <property type="term" value="F:transmembrane transporter activity"/>
    <property type="evidence" value="ECO:0007669"/>
    <property type="project" value="UniProtKB-ARBA"/>
</dbReference>
<organism evidence="8 9">
    <name type="scientific">Oleoguttula mirabilis</name>
    <dbReference type="NCBI Taxonomy" id="1507867"/>
    <lineage>
        <taxon>Eukaryota</taxon>
        <taxon>Fungi</taxon>
        <taxon>Dikarya</taxon>
        <taxon>Ascomycota</taxon>
        <taxon>Pezizomycotina</taxon>
        <taxon>Dothideomycetes</taxon>
        <taxon>Dothideomycetidae</taxon>
        <taxon>Mycosphaerellales</taxon>
        <taxon>Teratosphaeriaceae</taxon>
        <taxon>Oleoguttula</taxon>
    </lineage>
</organism>
<evidence type="ECO:0000256" key="1">
    <source>
        <dbReference type="ARBA" id="ARBA00004141"/>
    </source>
</evidence>
<protein>
    <submittedName>
        <fullName evidence="8">Uncharacterized protein</fullName>
    </submittedName>
</protein>
<feature type="compositionally biased region" description="Basic and acidic residues" evidence="6">
    <location>
        <begin position="9"/>
        <end position="18"/>
    </location>
</feature>
<dbReference type="GO" id="GO:0016020">
    <property type="term" value="C:membrane"/>
    <property type="evidence" value="ECO:0007669"/>
    <property type="project" value="UniProtKB-SubCell"/>
</dbReference>
<accession>A0AAV9JS49</accession>
<reference evidence="8 9" key="1">
    <citation type="submission" date="2021-11" db="EMBL/GenBank/DDBJ databases">
        <title>Black yeast isolated from Biological Soil Crust.</title>
        <authorList>
            <person name="Kurbessoian T."/>
        </authorList>
    </citation>
    <scope>NUCLEOTIDE SEQUENCE [LARGE SCALE GENOMIC DNA]</scope>
    <source>
        <strain evidence="8 9">CCFEE 5522</strain>
    </source>
</reference>
<feature type="transmembrane region" description="Helical" evidence="7">
    <location>
        <begin position="60"/>
        <end position="79"/>
    </location>
</feature>
<keyword evidence="3 7" id="KW-0812">Transmembrane</keyword>
<dbReference type="PANTHER" id="PTHR45649">
    <property type="entry name" value="AMINO-ACID PERMEASE BAT1"/>
    <property type="match status" value="1"/>
</dbReference>
<comment type="caution">
    <text evidence="8">The sequence shown here is derived from an EMBL/GenBank/DDBJ whole genome shotgun (WGS) entry which is preliminary data.</text>
</comment>
<comment type="subcellular location">
    <subcellularLocation>
        <location evidence="1">Membrane</location>
        <topology evidence="1">Multi-pass membrane protein</topology>
    </subcellularLocation>
</comment>
<dbReference type="EMBL" id="JAVFHQ010000009">
    <property type="protein sequence ID" value="KAK4547863.1"/>
    <property type="molecule type" value="Genomic_DNA"/>
</dbReference>
<keyword evidence="4 7" id="KW-1133">Transmembrane helix</keyword>
<feature type="transmembrane region" description="Helical" evidence="7">
    <location>
        <begin position="99"/>
        <end position="120"/>
    </location>
</feature>
<evidence type="ECO:0000256" key="7">
    <source>
        <dbReference type="SAM" id="Phobius"/>
    </source>
</evidence>
<proteinExistence type="predicted"/>
<keyword evidence="2" id="KW-0813">Transport</keyword>
<evidence type="ECO:0000256" key="5">
    <source>
        <dbReference type="ARBA" id="ARBA00023136"/>
    </source>
</evidence>
<evidence type="ECO:0000256" key="6">
    <source>
        <dbReference type="SAM" id="MobiDB-lite"/>
    </source>
</evidence>
<evidence type="ECO:0000313" key="8">
    <source>
        <dbReference type="EMBL" id="KAK4547863.1"/>
    </source>
</evidence>
<gene>
    <name evidence="8" type="ORF">LTR36_010582</name>
</gene>
<keyword evidence="5 7" id="KW-0472">Membrane</keyword>
<evidence type="ECO:0000256" key="4">
    <source>
        <dbReference type="ARBA" id="ARBA00022989"/>
    </source>
</evidence>
<feature type="region of interest" description="Disordered" evidence="6">
    <location>
        <begin position="1"/>
        <end position="24"/>
    </location>
</feature>
<evidence type="ECO:0000313" key="9">
    <source>
        <dbReference type="Proteomes" id="UP001324427"/>
    </source>
</evidence>